<gene>
    <name evidence="1" type="ORF">KC01_LOCUS25454</name>
</gene>
<protein>
    <submittedName>
        <fullName evidence="1">Uncharacterized protein</fullName>
    </submittedName>
</protein>
<sequence>MEQLCHGCPGHMKSLHYLENLTQEAGLIGMLRVLRLDSLVKLISDRTTLRGSVSLLLSPSARSHHRPPVLLPSRLSSEAKTLQLKLLSDLLKRRIN</sequence>
<evidence type="ECO:0000313" key="1">
    <source>
        <dbReference type="EMBL" id="CAL1596845.1"/>
    </source>
</evidence>
<dbReference type="AlphaFoldDB" id="A0AAV2L6R0"/>
<reference evidence="1 2" key="1">
    <citation type="submission" date="2024-04" db="EMBL/GenBank/DDBJ databases">
        <authorList>
            <person name="Waldvogel A.-M."/>
            <person name="Schoenle A."/>
        </authorList>
    </citation>
    <scope>NUCLEOTIDE SEQUENCE [LARGE SCALE GENOMIC DNA]</scope>
</reference>
<keyword evidence="2" id="KW-1185">Reference proteome</keyword>
<dbReference type="EMBL" id="OZ035843">
    <property type="protein sequence ID" value="CAL1596845.1"/>
    <property type="molecule type" value="Genomic_DNA"/>
</dbReference>
<proteinExistence type="predicted"/>
<name>A0AAV2L6R0_KNICA</name>
<dbReference type="Proteomes" id="UP001497482">
    <property type="component" value="Chromosome 21"/>
</dbReference>
<organism evidence="1 2">
    <name type="scientific">Knipowitschia caucasica</name>
    <name type="common">Caucasian dwarf goby</name>
    <name type="synonym">Pomatoschistus caucasicus</name>
    <dbReference type="NCBI Taxonomy" id="637954"/>
    <lineage>
        <taxon>Eukaryota</taxon>
        <taxon>Metazoa</taxon>
        <taxon>Chordata</taxon>
        <taxon>Craniata</taxon>
        <taxon>Vertebrata</taxon>
        <taxon>Euteleostomi</taxon>
        <taxon>Actinopterygii</taxon>
        <taxon>Neopterygii</taxon>
        <taxon>Teleostei</taxon>
        <taxon>Neoteleostei</taxon>
        <taxon>Acanthomorphata</taxon>
        <taxon>Gobiaria</taxon>
        <taxon>Gobiiformes</taxon>
        <taxon>Gobioidei</taxon>
        <taxon>Gobiidae</taxon>
        <taxon>Gobiinae</taxon>
        <taxon>Knipowitschia</taxon>
    </lineage>
</organism>
<accession>A0AAV2L6R0</accession>
<evidence type="ECO:0000313" key="2">
    <source>
        <dbReference type="Proteomes" id="UP001497482"/>
    </source>
</evidence>